<protein>
    <submittedName>
        <fullName evidence="1">Uncharacterized protein</fullName>
    </submittedName>
</protein>
<gene>
    <name evidence="1" type="ORF">ACFFJ6_12350</name>
</gene>
<dbReference type="EMBL" id="JBHLWM010000005">
    <property type="protein sequence ID" value="MFC0241266.1"/>
    <property type="molecule type" value="Genomic_DNA"/>
</dbReference>
<organism evidence="1 2">
    <name type="scientific">Rhodopseudomonas telluris</name>
    <dbReference type="NCBI Taxonomy" id="644215"/>
    <lineage>
        <taxon>Bacteria</taxon>
        <taxon>Pseudomonadati</taxon>
        <taxon>Pseudomonadota</taxon>
        <taxon>Alphaproteobacteria</taxon>
        <taxon>Hyphomicrobiales</taxon>
        <taxon>Nitrobacteraceae</taxon>
        <taxon>Rhodopseudomonas</taxon>
    </lineage>
</organism>
<comment type="caution">
    <text evidence="1">The sequence shown here is derived from an EMBL/GenBank/DDBJ whole genome shotgun (WGS) entry which is preliminary data.</text>
</comment>
<evidence type="ECO:0000313" key="1">
    <source>
        <dbReference type="EMBL" id="MFC0241266.1"/>
    </source>
</evidence>
<dbReference type="Proteomes" id="UP001589775">
    <property type="component" value="Unassembled WGS sequence"/>
</dbReference>
<sequence>MTSSKIRFTREEFLPLWTALRERIIGYFESLGKAIDPFGRKDFWVVDDDLGIALVEIEITTLELLDPPVIYALRDMLREYPGFAITVSVALPGTNWPGMGIALVQGEIVDGLKRSFLPPPYCNLHYFGSRPEQPTAPGR</sequence>
<evidence type="ECO:0000313" key="2">
    <source>
        <dbReference type="Proteomes" id="UP001589775"/>
    </source>
</evidence>
<keyword evidence="2" id="KW-1185">Reference proteome</keyword>
<dbReference type="RefSeq" id="WP_378388056.1">
    <property type="nucleotide sequence ID" value="NZ_JBHLWM010000005.1"/>
</dbReference>
<accession>A0ABV6ETS7</accession>
<proteinExistence type="predicted"/>
<reference evidence="1 2" key="1">
    <citation type="submission" date="2024-09" db="EMBL/GenBank/DDBJ databases">
        <authorList>
            <person name="Sun Q."/>
            <person name="Mori K."/>
        </authorList>
    </citation>
    <scope>NUCLEOTIDE SEQUENCE [LARGE SCALE GENOMIC DNA]</scope>
    <source>
        <strain evidence="1 2">KCTC 23279</strain>
    </source>
</reference>
<name>A0ABV6ETS7_9BRAD</name>